<dbReference type="Proteomes" id="UP001321580">
    <property type="component" value="Unassembled WGS sequence"/>
</dbReference>
<evidence type="ECO:0000259" key="2">
    <source>
        <dbReference type="Pfam" id="PF05050"/>
    </source>
</evidence>
<dbReference type="InterPro" id="IPR006342">
    <property type="entry name" value="FkbM_mtfrase"/>
</dbReference>
<evidence type="ECO:0000313" key="4">
    <source>
        <dbReference type="Proteomes" id="UP001321580"/>
    </source>
</evidence>
<keyword evidence="4" id="KW-1185">Reference proteome</keyword>
<keyword evidence="3" id="KW-0808">Transferase</keyword>
<dbReference type="NCBIfam" id="TIGR01444">
    <property type="entry name" value="fkbM_fam"/>
    <property type="match status" value="1"/>
</dbReference>
<dbReference type="PANTHER" id="PTHR34203">
    <property type="entry name" value="METHYLTRANSFERASE, FKBM FAMILY PROTEIN"/>
    <property type="match status" value="1"/>
</dbReference>
<dbReference type="EC" id="2.1.1.-" evidence="3"/>
<name>A0ABT6XEE6_9GAMM</name>
<dbReference type="Pfam" id="PF05050">
    <property type="entry name" value="Methyltransf_21"/>
    <property type="match status" value="1"/>
</dbReference>
<keyword evidence="3" id="KW-0489">Methyltransferase</keyword>
<protein>
    <submittedName>
        <fullName evidence="3">FkbM family methyltransferase</fullName>
        <ecNumber evidence="3">2.1.1.-</ecNumber>
    </submittedName>
</protein>
<evidence type="ECO:0000313" key="3">
    <source>
        <dbReference type="EMBL" id="MDI9238510.1"/>
    </source>
</evidence>
<evidence type="ECO:0000256" key="1">
    <source>
        <dbReference type="SAM" id="Coils"/>
    </source>
</evidence>
<dbReference type="RefSeq" id="WP_283211967.1">
    <property type="nucleotide sequence ID" value="NZ_JASGBI010000001.1"/>
</dbReference>
<dbReference type="GO" id="GO:0008168">
    <property type="term" value="F:methyltransferase activity"/>
    <property type="evidence" value="ECO:0007669"/>
    <property type="project" value="UniProtKB-KW"/>
</dbReference>
<dbReference type="Gene3D" id="3.40.50.150">
    <property type="entry name" value="Vaccinia Virus protein VP39"/>
    <property type="match status" value="1"/>
</dbReference>
<proteinExistence type="predicted"/>
<dbReference type="InterPro" id="IPR052514">
    <property type="entry name" value="SAM-dependent_MTase"/>
</dbReference>
<dbReference type="SUPFAM" id="SSF53335">
    <property type="entry name" value="S-adenosyl-L-methionine-dependent methyltransferases"/>
    <property type="match status" value="1"/>
</dbReference>
<keyword evidence="1" id="KW-0175">Coiled coil</keyword>
<feature type="domain" description="Methyltransferase FkbM" evidence="2">
    <location>
        <begin position="51"/>
        <end position="197"/>
    </location>
</feature>
<gene>
    <name evidence="3" type="ORF">QLQ15_06235</name>
</gene>
<dbReference type="GO" id="GO:0032259">
    <property type="term" value="P:methylation"/>
    <property type="evidence" value="ECO:0007669"/>
    <property type="project" value="UniProtKB-KW"/>
</dbReference>
<dbReference type="PANTHER" id="PTHR34203:SF15">
    <property type="entry name" value="SLL1173 PROTEIN"/>
    <property type="match status" value="1"/>
</dbReference>
<organism evidence="3 4">
    <name type="scientific">Lysobacter stagni</name>
    <dbReference type="NCBI Taxonomy" id="3045172"/>
    <lineage>
        <taxon>Bacteria</taxon>
        <taxon>Pseudomonadati</taxon>
        <taxon>Pseudomonadota</taxon>
        <taxon>Gammaproteobacteria</taxon>
        <taxon>Lysobacterales</taxon>
        <taxon>Lysobacteraceae</taxon>
        <taxon>Lysobacter</taxon>
    </lineage>
</organism>
<comment type="caution">
    <text evidence="3">The sequence shown here is derived from an EMBL/GenBank/DDBJ whole genome shotgun (WGS) entry which is preliminary data.</text>
</comment>
<accession>A0ABT6XEE6</accession>
<reference evidence="3 4" key="1">
    <citation type="submission" date="2023-05" db="EMBL/GenBank/DDBJ databases">
        <title>Lysobacter sp. strain LF1 Genome sequencing and assembly.</title>
        <authorList>
            <person name="Jung Y."/>
        </authorList>
    </citation>
    <scope>NUCLEOTIDE SEQUENCE [LARGE SCALE GENOMIC DNA]</scope>
    <source>
        <strain evidence="3 4">LF1</strain>
    </source>
</reference>
<dbReference type="EMBL" id="JASGBI010000001">
    <property type="protein sequence ID" value="MDI9238510.1"/>
    <property type="molecule type" value="Genomic_DNA"/>
</dbReference>
<sequence>MPVSHKRIVVGDRSCLIATDGEYGRHLGERFEPSTSALLAALCDPSSHVLDIGANIGVTALLFSSLTPEGTVNAVEPVPAAFKLLDENVTTAAARNVTLHNFALGSESGSVHMQGARDNLSGSFVADKHSIDDEGHFDTEVALHRLDDVVSRFGAERIDLVKMDVEGYELEVLEGARAMLQAHRPVVVLEMNYVALNLWRKMPLPEFRDRLLEIFPYVYATQDGQWLDFRDSKQGHHIMFSHLTSWAYMDIVAGFDDEDLRRRLQRTGPARQRFDQAASELLAAAAHRDLVEEQERRIAQLSAALEAADRRVDELEVISASARKMVSDMEGSRSWRLTAPLRAFRRSLRRD</sequence>
<feature type="coiled-coil region" evidence="1">
    <location>
        <begin position="284"/>
        <end position="318"/>
    </location>
</feature>
<dbReference type="InterPro" id="IPR029063">
    <property type="entry name" value="SAM-dependent_MTases_sf"/>
</dbReference>